<dbReference type="EMBL" id="JAWRVE010000155">
    <property type="protein sequence ID" value="KAL1852862.1"/>
    <property type="molecule type" value="Genomic_DNA"/>
</dbReference>
<feature type="region of interest" description="Disordered" evidence="1">
    <location>
        <begin position="114"/>
        <end position="133"/>
    </location>
</feature>
<organism evidence="2 3">
    <name type="scientific">Diaporthe australafricana</name>
    <dbReference type="NCBI Taxonomy" id="127596"/>
    <lineage>
        <taxon>Eukaryota</taxon>
        <taxon>Fungi</taxon>
        <taxon>Dikarya</taxon>
        <taxon>Ascomycota</taxon>
        <taxon>Pezizomycotina</taxon>
        <taxon>Sordariomycetes</taxon>
        <taxon>Sordariomycetidae</taxon>
        <taxon>Diaporthales</taxon>
        <taxon>Diaporthaceae</taxon>
        <taxon>Diaporthe</taxon>
    </lineage>
</organism>
<gene>
    <name evidence="2" type="ORF">Daus18300_012026</name>
</gene>
<protein>
    <submittedName>
        <fullName evidence="2">Uncharacterized protein</fullName>
    </submittedName>
</protein>
<evidence type="ECO:0000313" key="2">
    <source>
        <dbReference type="EMBL" id="KAL1852862.1"/>
    </source>
</evidence>
<dbReference type="Proteomes" id="UP001583177">
    <property type="component" value="Unassembled WGS sequence"/>
</dbReference>
<evidence type="ECO:0000313" key="3">
    <source>
        <dbReference type="Proteomes" id="UP001583177"/>
    </source>
</evidence>
<proteinExistence type="predicted"/>
<reference evidence="2 3" key="1">
    <citation type="journal article" date="2024" name="IMA Fungus">
        <title>IMA Genome - F19 : A genome assembly and annotation guide to empower mycologists, including annotated draft genome sequences of Ceratocystis pirilliformis, Diaporthe australafricana, Fusarium ophioides, Paecilomyces lecythidis, and Sporothrix stenoceras.</title>
        <authorList>
            <person name="Aylward J."/>
            <person name="Wilson A.M."/>
            <person name="Visagie C.M."/>
            <person name="Spraker J."/>
            <person name="Barnes I."/>
            <person name="Buitendag C."/>
            <person name="Ceriani C."/>
            <person name="Del Mar Angel L."/>
            <person name="du Plessis D."/>
            <person name="Fuchs T."/>
            <person name="Gasser K."/>
            <person name="Kramer D."/>
            <person name="Li W."/>
            <person name="Munsamy K."/>
            <person name="Piso A."/>
            <person name="Price J.L."/>
            <person name="Sonnekus B."/>
            <person name="Thomas C."/>
            <person name="van der Nest A."/>
            <person name="van Dijk A."/>
            <person name="van Heerden A."/>
            <person name="van Vuuren N."/>
            <person name="Yilmaz N."/>
            <person name="Duong T.A."/>
            <person name="van der Merwe N.A."/>
            <person name="Wingfield M.J."/>
            <person name="Wingfield B.D."/>
        </authorList>
    </citation>
    <scope>NUCLEOTIDE SEQUENCE [LARGE SCALE GENOMIC DNA]</scope>
    <source>
        <strain evidence="2 3">CMW 18300</strain>
    </source>
</reference>
<accession>A0ABR3W4H4</accession>
<keyword evidence="3" id="KW-1185">Reference proteome</keyword>
<comment type="caution">
    <text evidence="2">The sequence shown here is derived from an EMBL/GenBank/DDBJ whole genome shotgun (WGS) entry which is preliminary data.</text>
</comment>
<evidence type="ECO:0000256" key="1">
    <source>
        <dbReference type="SAM" id="MobiDB-lite"/>
    </source>
</evidence>
<name>A0ABR3W4H4_9PEZI</name>
<sequence length="145" mass="16766">MGIVPALLDRCEWARRLLGWRGALAERDGPARRQARQGRPDPAVFWALFTQTCVNRRGRFYLSQDLMELYPELDRNDWRNLMREWRAEEENPLKQAVLDRLIRVLERRPVSTEVVPVTSGPQGGPGDLGGTQDRLPVEMEIDGQW</sequence>